<reference evidence="1" key="1">
    <citation type="submission" date="2020-09" db="EMBL/GenBank/DDBJ databases">
        <title>New species isolated from human feces.</title>
        <authorList>
            <person name="Kitahara M."/>
            <person name="Shigeno Y."/>
            <person name="Shime M."/>
            <person name="Matsumoto Y."/>
            <person name="Nakamura S."/>
            <person name="Motooka D."/>
            <person name="Fukuoka S."/>
            <person name="Nishikawa H."/>
            <person name="Benno Y."/>
        </authorList>
    </citation>
    <scope>NUCLEOTIDE SEQUENCE</scope>
    <source>
        <strain evidence="1">MM35</strain>
    </source>
</reference>
<dbReference type="EMBL" id="AP023415">
    <property type="protein sequence ID" value="BCK78591.1"/>
    <property type="molecule type" value="Genomic_DNA"/>
</dbReference>
<dbReference type="InterPro" id="IPR025586">
    <property type="entry name" value="PcfJ"/>
</dbReference>
<dbReference type="Proteomes" id="UP000681343">
    <property type="component" value="Chromosome"/>
</dbReference>
<proteinExistence type="predicted"/>
<name>A0A810PZK0_9FIRM</name>
<protein>
    <recommendedName>
        <fullName evidence="3">PcfJ-like protein</fullName>
    </recommendedName>
</protein>
<evidence type="ECO:0000313" key="1">
    <source>
        <dbReference type="EMBL" id="BCK78591.1"/>
    </source>
</evidence>
<dbReference type="Pfam" id="PF14284">
    <property type="entry name" value="PcfJ"/>
    <property type="match status" value="1"/>
</dbReference>
<keyword evidence="2" id="KW-1185">Reference proteome</keyword>
<evidence type="ECO:0008006" key="3">
    <source>
        <dbReference type="Google" id="ProtNLM"/>
    </source>
</evidence>
<accession>A0A810PZK0</accession>
<organism evidence="1 2">
    <name type="scientific">Vescimonas fastidiosa</name>
    <dbReference type="NCBI Taxonomy" id="2714353"/>
    <lineage>
        <taxon>Bacteria</taxon>
        <taxon>Bacillati</taxon>
        <taxon>Bacillota</taxon>
        <taxon>Clostridia</taxon>
        <taxon>Eubacteriales</taxon>
        <taxon>Oscillospiraceae</taxon>
        <taxon>Vescimonas</taxon>
    </lineage>
</organism>
<sequence>MNKRVLRKFAIPSNSPNPKNGIFCADQVKYVVRTAIKNIDHQRTLVLYIYAKESVLAGNHTPRWTMFQQKGGYITLCTDDKGTRWQQSMFENLGKDYFFRDKCSFYSQADERRVTRYCQSEKQKGFESLCLFQLDLLRKKQRENELKKQRRIIERMKPVGALPRDIKGFMHRETLPHYIFYDYAKGKAPKNAYCTACKHNVSVAEAKHNGEGVCPHCKRKITFKSRGRRGYIVDRSTAQVIQRLGSNEMIIRFVKAYRRYPKSDTSEFHVYENARLFLQWDGSKIIASESYYYGYSRDRITPWHPGDRPVFSRWYYNFEADCCGYLYHRNLDSELKGTPWQYSALKEYYAGDPTPLYAGQYLQKYLRYPMLEYLVKLKLYRLATYVAYGDIGGARYYDDSVLNSKGKTVTEVLGVGKKYIPLLQTIDPGPNQLTMIKAFLRDNIRPDLELMKWCSKNDIGEEAYITVPLRYMTPHKLMRYATEQFATHRKTSYYAPGYYSMREMMSDYKDYLCMCELLEHDMKSSFVLFPNDLKAEHDRVNDMSRNDVSQAYDRRIAKMFEGLQHRYGYTQMGFVVIPPHSAKEITQEGDKLHHCVGRYVKDVVKNNTTILFIRKASAPKKPYCTVEVKHGDVIQARIQNNVVPPPKVKRFIESWKENVLYAPALERAA</sequence>
<dbReference type="AlphaFoldDB" id="A0A810PZK0"/>
<gene>
    <name evidence="1" type="ORF">MM35RIKEN_07830</name>
</gene>
<evidence type="ECO:0000313" key="2">
    <source>
        <dbReference type="Proteomes" id="UP000681343"/>
    </source>
</evidence>
<dbReference type="KEGG" id="vfa:MM35RIKEN_07830"/>